<dbReference type="eggNOG" id="COG0436">
    <property type="taxonomic scope" value="Bacteria"/>
</dbReference>
<dbReference type="OrthoDB" id="9763453at2"/>
<dbReference type="AlphaFoldDB" id="L7KI57"/>
<dbReference type="InterPro" id="IPR050596">
    <property type="entry name" value="AspAT/PAT-like"/>
</dbReference>
<sequence length="395" mass="42234">MRLSQRARQVAPFYAMEFAGRAAAVEAHGERVIRLNIGEPDFGAPPAFLAAARDAADGRPLTYTGAVGLPELREAIADFYRHHFRAPSVTADQVAVTSGASAALLLACAALIDPDDGVLIGDPSYPCNRQFAQAFGARVQLVPTGVADRFQLTGDAVETAWTDATRGVIVASPSNPTGTSLRYDDLTDLCRRVAARGGWSIVDEIYLGLSDPGDDGRPPKSVLADPAIGTDVVVVNSFSKYFGMTGWRLGWCILPSDMVDVVERLAQNFYVCPPTPAQLAALNCFTPESLAVCEDRRREFVARRQLVLDSLAGMGLRVPVIPDGAFYVYIDVSGTGLGSWEFCERALAEAHVALTPGKDFGIATADDHVRLSYAAATADLTEGLDRLAHFVEGLA</sequence>
<organism evidence="8 9">
    <name type="scientific">Gordonia aichiensis NBRC 108223</name>
    <dbReference type="NCBI Taxonomy" id="1220583"/>
    <lineage>
        <taxon>Bacteria</taxon>
        <taxon>Bacillati</taxon>
        <taxon>Actinomycetota</taxon>
        <taxon>Actinomycetes</taxon>
        <taxon>Mycobacteriales</taxon>
        <taxon>Gordoniaceae</taxon>
        <taxon>Gordonia</taxon>
    </lineage>
</organism>
<keyword evidence="5" id="KW-0663">Pyridoxal phosphate</keyword>
<comment type="similarity">
    <text evidence="2 6">Belongs to the class-I pyridoxal-phosphate-dependent aminotransferase family.</text>
</comment>
<evidence type="ECO:0000256" key="2">
    <source>
        <dbReference type="ARBA" id="ARBA00007441"/>
    </source>
</evidence>
<keyword evidence="3 6" id="KW-0032">Aminotransferase</keyword>
<name>L7KI57_9ACTN</name>
<dbReference type="EMBL" id="BANR01000003">
    <property type="protein sequence ID" value="GAC47393.1"/>
    <property type="molecule type" value="Genomic_DNA"/>
</dbReference>
<evidence type="ECO:0000259" key="7">
    <source>
        <dbReference type="Pfam" id="PF00155"/>
    </source>
</evidence>
<evidence type="ECO:0000313" key="8">
    <source>
        <dbReference type="EMBL" id="GAC47393.1"/>
    </source>
</evidence>
<dbReference type="PANTHER" id="PTHR46383:SF2">
    <property type="entry name" value="AMINOTRANSFERASE"/>
    <property type="match status" value="1"/>
</dbReference>
<dbReference type="EC" id="2.6.1.-" evidence="6"/>
<comment type="caution">
    <text evidence="8">The sequence shown here is derived from an EMBL/GenBank/DDBJ whole genome shotgun (WGS) entry which is preliminary data.</text>
</comment>
<keyword evidence="9" id="KW-1185">Reference proteome</keyword>
<dbReference type="PANTHER" id="PTHR46383">
    <property type="entry name" value="ASPARTATE AMINOTRANSFERASE"/>
    <property type="match status" value="1"/>
</dbReference>
<dbReference type="RefSeq" id="WP_005170665.1">
    <property type="nucleotide sequence ID" value="NZ_BANR01000003.1"/>
</dbReference>
<dbReference type="GO" id="GO:0008483">
    <property type="term" value="F:transaminase activity"/>
    <property type="evidence" value="ECO:0007669"/>
    <property type="project" value="UniProtKB-KW"/>
</dbReference>
<dbReference type="Pfam" id="PF00155">
    <property type="entry name" value="Aminotran_1_2"/>
    <property type="match status" value="1"/>
</dbReference>
<evidence type="ECO:0000256" key="4">
    <source>
        <dbReference type="ARBA" id="ARBA00022679"/>
    </source>
</evidence>
<dbReference type="SUPFAM" id="SSF53383">
    <property type="entry name" value="PLP-dependent transferases"/>
    <property type="match status" value="1"/>
</dbReference>
<evidence type="ECO:0000256" key="1">
    <source>
        <dbReference type="ARBA" id="ARBA00001933"/>
    </source>
</evidence>
<dbReference type="InterPro" id="IPR004839">
    <property type="entry name" value="Aminotransferase_I/II_large"/>
</dbReference>
<accession>L7KI57</accession>
<dbReference type="InterPro" id="IPR015421">
    <property type="entry name" value="PyrdxlP-dep_Trfase_major"/>
</dbReference>
<dbReference type="PROSITE" id="PS00105">
    <property type="entry name" value="AA_TRANSFER_CLASS_1"/>
    <property type="match status" value="1"/>
</dbReference>
<dbReference type="InterPro" id="IPR015424">
    <property type="entry name" value="PyrdxlP-dep_Trfase"/>
</dbReference>
<dbReference type="GO" id="GO:0006520">
    <property type="term" value="P:amino acid metabolic process"/>
    <property type="evidence" value="ECO:0007669"/>
    <property type="project" value="InterPro"/>
</dbReference>
<feature type="domain" description="Aminotransferase class I/classII large" evidence="7">
    <location>
        <begin position="31"/>
        <end position="385"/>
    </location>
</feature>
<dbReference type="Gene3D" id="3.40.640.10">
    <property type="entry name" value="Type I PLP-dependent aspartate aminotransferase-like (Major domain)"/>
    <property type="match status" value="1"/>
</dbReference>
<proteinExistence type="inferred from homology"/>
<reference evidence="8 9" key="1">
    <citation type="submission" date="2012-12" db="EMBL/GenBank/DDBJ databases">
        <title>Whole genome shotgun sequence of Gordonia aichiensis NBRC 108223.</title>
        <authorList>
            <person name="Isaki-Nakamura S."/>
            <person name="Hosoyama A."/>
            <person name="Tsuchikane K."/>
            <person name="Ando Y."/>
            <person name="Baba S."/>
            <person name="Ohji S."/>
            <person name="Hamada M."/>
            <person name="Tamura T."/>
            <person name="Yamazoe A."/>
            <person name="Yamazaki S."/>
            <person name="Fujita N."/>
        </authorList>
    </citation>
    <scope>NUCLEOTIDE SEQUENCE [LARGE SCALE GENOMIC DNA]</scope>
    <source>
        <strain evidence="8 9">NBRC 108223</strain>
    </source>
</reference>
<dbReference type="STRING" id="1220583.GOACH_03_04120"/>
<evidence type="ECO:0000313" key="9">
    <source>
        <dbReference type="Proteomes" id="UP000010988"/>
    </source>
</evidence>
<dbReference type="GO" id="GO:0030170">
    <property type="term" value="F:pyridoxal phosphate binding"/>
    <property type="evidence" value="ECO:0007669"/>
    <property type="project" value="InterPro"/>
</dbReference>
<dbReference type="CDD" id="cd00609">
    <property type="entry name" value="AAT_like"/>
    <property type="match status" value="1"/>
</dbReference>
<evidence type="ECO:0000256" key="3">
    <source>
        <dbReference type="ARBA" id="ARBA00022576"/>
    </source>
</evidence>
<evidence type="ECO:0000256" key="5">
    <source>
        <dbReference type="ARBA" id="ARBA00022898"/>
    </source>
</evidence>
<evidence type="ECO:0000256" key="6">
    <source>
        <dbReference type="RuleBase" id="RU000481"/>
    </source>
</evidence>
<gene>
    <name evidence="8" type="ORF">GOACH_03_04120</name>
</gene>
<dbReference type="Proteomes" id="UP000010988">
    <property type="component" value="Unassembled WGS sequence"/>
</dbReference>
<keyword evidence="4 6" id="KW-0808">Transferase</keyword>
<protein>
    <recommendedName>
        <fullName evidence="6">Aminotransferase</fullName>
        <ecNumber evidence="6">2.6.1.-</ecNumber>
    </recommendedName>
</protein>
<dbReference type="InterPro" id="IPR004838">
    <property type="entry name" value="NHTrfase_class1_PyrdxlP-BS"/>
</dbReference>
<comment type="cofactor">
    <cofactor evidence="1 6">
        <name>pyridoxal 5'-phosphate</name>
        <dbReference type="ChEBI" id="CHEBI:597326"/>
    </cofactor>
</comment>